<evidence type="ECO:0000256" key="17">
    <source>
        <dbReference type="RuleBase" id="RU004249"/>
    </source>
</evidence>
<protein>
    <recommendedName>
        <fullName evidence="7 16">Aspartokinase</fullName>
        <ecNumber evidence="6 16">2.7.2.4</ecNumber>
    </recommendedName>
</protein>
<organism evidence="21 22">
    <name type="scientific">Arthrobacter methylotrophus</name>
    <dbReference type="NCBI Taxonomy" id="121291"/>
    <lineage>
        <taxon>Bacteria</taxon>
        <taxon>Bacillati</taxon>
        <taxon>Actinomycetota</taxon>
        <taxon>Actinomycetes</taxon>
        <taxon>Micrococcales</taxon>
        <taxon>Micrococcaceae</taxon>
        <taxon>Arthrobacter</taxon>
    </lineage>
</organism>
<feature type="domain" description="Aspartate/glutamate/uridylate kinase" evidence="19">
    <location>
        <begin position="45"/>
        <end position="273"/>
    </location>
</feature>
<dbReference type="Pfam" id="PF22468">
    <property type="entry name" value="ACT_9"/>
    <property type="match status" value="1"/>
</dbReference>
<comment type="function">
    <text evidence="1">Catalyzes the phosphorylation of the beta-carboxyl group of aspartic acid with ATP to yield 4-phospho-L-aspartate, which is involved in the branched biosynthetic pathway leading to the biosynthesis of amino acids lysine, threonine, isoleucine and methionine.</text>
</comment>
<dbReference type="CDD" id="cd04261">
    <property type="entry name" value="AAK_AKii-LysC-BS"/>
    <property type="match status" value="1"/>
</dbReference>
<dbReference type="GO" id="GO:0004072">
    <property type="term" value="F:aspartate kinase activity"/>
    <property type="evidence" value="ECO:0007669"/>
    <property type="project" value="UniProtKB-EC"/>
</dbReference>
<keyword evidence="13" id="KW-0220">Diaminopimelate biosynthesis</keyword>
<proteinExistence type="inferred from homology"/>
<evidence type="ECO:0000313" key="22">
    <source>
        <dbReference type="Proteomes" id="UP001589536"/>
    </source>
</evidence>
<dbReference type="InterPro" id="IPR036393">
    <property type="entry name" value="AceGlu_kinase-like_sf"/>
</dbReference>
<dbReference type="Proteomes" id="UP001589536">
    <property type="component" value="Unassembled WGS sequence"/>
</dbReference>
<accession>A0ABV5UXB5</accession>
<keyword evidence="11 16" id="KW-0418">Kinase</keyword>
<dbReference type="CDD" id="cd04923">
    <property type="entry name" value="ACT_AK-LysC-DapG-like_2"/>
    <property type="match status" value="1"/>
</dbReference>
<dbReference type="InterPro" id="IPR054352">
    <property type="entry name" value="ACT_Aspartokinase"/>
</dbReference>
<comment type="catalytic activity">
    <reaction evidence="15 16">
        <text>L-aspartate + ATP = 4-phospho-L-aspartate + ADP</text>
        <dbReference type="Rhea" id="RHEA:23776"/>
        <dbReference type="ChEBI" id="CHEBI:29991"/>
        <dbReference type="ChEBI" id="CHEBI:30616"/>
        <dbReference type="ChEBI" id="CHEBI:57535"/>
        <dbReference type="ChEBI" id="CHEBI:456216"/>
        <dbReference type="EC" id="2.7.2.4"/>
    </reaction>
</comment>
<evidence type="ECO:0000256" key="9">
    <source>
        <dbReference type="ARBA" id="ARBA00022679"/>
    </source>
</evidence>
<keyword evidence="10" id="KW-0547">Nucleotide-binding</keyword>
<dbReference type="InterPro" id="IPR001341">
    <property type="entry name" value="Asp_kinase"/>
</dbReference>
<comment type="pathway">
    <text evidence="3 17">Amino-acid biosynthesis; L-methionine biosynthesis via de novo pathway; L-homoserine from L-aspartate: step 1/3.</text>
</comment>
<evidence type="ECO:0000256" key="4">
    <source>
        <dbReference type="ARBA" id="ARBA00005139"/>
    </source>
</evidence>
<evidence type="ECO:0000259" key="20">
    <source>
        <dbReference type="Pfam" id="PF22468"/>
    </source>
</evidence>
<evidence type="ECO:0000256" key="5">
    <source>
        <dbReference type="ARBA" id="ARBA00010122"/>
    </source>
</evidence>
<evidence type="ECO:0000256" key="8">
    <source>
        <dbReference type="ARBA" id="ARBA00022605"/>
    </source>
</evidence>
<keyword evidence="14" id="KW-0457">Lysine biosynthesis</keyword>
<evidence type="ECO:0000256" key="12">
    <source>
        <dbReference type="ARBA" id="ARBA00022840"/>
    </source>
</evidence>
<feature type="domain" description="Aspartokinase ACT" evidence="20">
    <location>
        <begin position="408"/>
        <end position="466"/>
    </location>
</feature>
<dbReference type="Gene3D" id="3.30.2130.10">
    <property type="entry name" value="VC0802-like"/>
    <property type="match status" value="1"/>
</dbReference>
<comment type="pathway">
    <text evidence="4 17">Amino-acid biosynthesis; L-threonine biosynthesis; L-threonine from L-aspartate: step 1/5.</text>
</comment>
<comment type="pathway">
    <text evidence="2 17">Amino-acid biosynthesis; L-lysine biosynthesis via DAP pathway; (S)-tetrahydrodipicolinate from L-aspartate: step 1/4.</text>
</comment>
<dbReference type="InterPro" id="IPR005260">
    <property type="entry name" value="Asp_kin_monofn"/>
</dbReference>
<evidence type="ECO:0000256" key="7">
    <source>
        <dbReference type="ARBA" id="ARBA00016273"/>
    </source>
</evidence>
<evidence type="ECO:0000256" key="15">
    <source>
        <dbReference type="ARBA" id="ARBA00047872"/>
    </source>
</evidence>
<reference evidence="21 22" key="1">
    <citation type="submission" date="2024-09" db="EMBL/GenBank/DDBJ databases">
        <authorList>
            <person name="Sun Q."/>
            <person name="Mori K."/>
        </authorList>
    </citation>
    <scope>NUCLEOTIDE SEQUENCE [LARGE SCALE GENOMIC DNA]</scope>
    <source>
        <strain evidence="21 22">JCM 13519</strain>
    </source>
</reference>
<dbReference type="PROSITE" id="PS00324">
    <property type="entry name" value="ASPARTOKINASE"/>
    <property type="match status" value="1"/>
</dbReference>
<dbReference type="Pfam" id="PF00696">
    <property type="entry name" value="AA_kinase"/>
    <property type="match status" value="1"/>
</dbReference>
<evidence type="ECO:0000313" key="21">
    <source>
        <dbReference type="EMBL" id="MFB9716865.1"/>
    </source>
</evidence>
<evidence type="ECO:0000256" key="14">
    <source>
        <dbReference type="ARBA" id="ARBA00023154"/>
    </source>
</evidence>
<dbReference type="SUPFAM" id="SSF53633">
    <property type="entry name" value="Carbamate kinase-like"/>
    <property type="match status" value="1"/>
</dbReference>
<evidence type="ECO:0000256" key="2">
    <source>
        <dbReference type="ARBA" id="ARBA00004766"/>
    </source>
</evidence>
<evidence type="ECO:0000256" key="1">
    <source>
        <dbReference type="ARBA" id="ARBA00002843"/>
    </source>
</evidence>
<dbReference type="InterPro" id="IPR001048">
    <property type="entry name" value="Asp/Glu/Uridylate_kinase"/>
</dbReference>
<evidence type="ECO:0000256" key="18">
    <source>
        <dbReference type="SAM" id="MobiDB-lite"/>
    </source>
</evidence>
<feature type="region of interest" description="Disordered" evidence="18">
    <location>
        <begin position="282"/>
        <end position="305"/>
    </location>
</feature>
<keyword evidence="9 16" id="KW-0808">Transferase</keyword>
<evidence type="ECO:0000256" key="16">
    <source>
        <dbReference type="RuleBase" id="RU003448"/>
    </source>
</evidence>
<dbReference type="InterPro" id="IPR018042">
    <property type="entry name" value="Aspartate_kinase_CS"/>
</dbReference>
<evidence type="ECO:0000259" key="19">
    <source>
        <dbReference type="Pfam" id="PF00696"/>
    </source>
</evidence>
<dbReference type="Gene3D" id="3.40.1160.10">
    <property type="entry name" value="Acetylglutamate kinase-like"/>
    <property type="match status" value="1"/>
</dbReference>
<dbReference type="RefSeq" id="WP_345041312.1">
    <property type="nucleotide sequence ID" value="NZ_BAABED010000001.1"/>
</dbReference>
<dbReference type="EC" id="2.7.2.4" evidence="6 16"/>
<evidence type="ECO:0000256" key="3">
    <source>
        <dbReference type="ARBA" id="ARBA00004986"/>
    </source>
</evidence>
<dbReference type="PANTHER" id="PTHR21499">
    <property type="entry name" value="ASPARTATE KINASE"/>
    <property type="match status" value="1"/>
</dbReference>
<keyword evidence="22" id="KW-1185">Reference proteome</keyword>
<evidence type="ECO:0000256" key="11">
    <source>
        <dbReference type="ARBA" id="ARBA00022777"/>
    </source>
</evidence>
<keyword evidence="12" id="KW-0067">ATP-binding</keyword>
<gene>
    <name evidence="21" type="ORF">ACFFPI_22480</name>
</gene>
<dbReference type="EMBL" id="JBHMBH010000066">
    <property type="protein sequence ID" value="MFB9716865.1"/>
    <property type="molecule type" value="Genomic_DNA"/>
</dbReference>
<dbReference type="NCBIfam" id="TIGR00657">
    <property type="entry name" value="asp_kinases"/>
    <property type="match status" value="1"/>
</dbReference>
<comment type="caution">
    <text evidence="21">The sequence shown here is derived from an EMBL/GenBank/DDBJ whole genome shotgun (WGS) entry which is preliminary data.</text>
</comment>
<name>A0ABV5UXB5_9MICC</name>
<dbReference type="PIRSF" id="PIRSF000726">
    <property type="entry name" value="Asp_kin"/>
    <property type="match status" value="1"/>
</dbReference>
<keyword evidence="8 17" id="KW-0028">Amino-acid biosynthesis</keyword>
<dbReference type="SUPFAM" id="SSF55021">
    <property type="entry name" value="ACT-like"/>
    <property type="match status" value="2"/>
</dbReference>
<comment type="similarity">
    <text evidence="5 16">Belongs to the aspartokinase family.</text>
</comment>
<dbReference type="InterPro" id="IPR041740">
    <property type="entry name" value="AKii-LysC-BS"/>
</dbReference>
<dbReference type="PANTHER" id="PTHR21499:SF3">
    <property type="entry name" value="ASPARTOKINASE"/>
    <property type="match status" value="1"/>
</dbReference>
<feature type="compositionally biased region" description="Basic and acidic residues" evidence="18">
    <location>
        <begin position="290"/>
        <end position="305"/>
    </location>
</feature>
<evidence type="ECO:0000256" key="6">
    <source>
        <dbReference type="ARBA" id="ARBA00013059"/>
    </source>
</evidence>
<dbReference type="InterPro" id="IPR045865">
    <property type="entry name" value="ACT-like_dom_sf"/>
</dbReference>
<evidence type="ECO:0000256" key="10">
    <source>
        <dbReference type="ARBA" id="ARBA00022741"/>
    </source>
</evidence>
<sequence length="479" mass="50492">MYQQTVSIRDISAGSQHSEVVGPEHRLGIEQSALQAHTKLRGRDLIVQKYGGSSVADAAAIKRVAGRIAETRAAGHPLVVVVSAMGDTTDELLDLAVSLSPSPPADELDTLLTTGERISVMLLAIALSDRGVPSRTFSGKKAGLVTDGVHGKAHIVDVDPRRIRACLKREEVAIVAGFQGKGLKKKGVTTLGRGGSDITAVALAAALGAGMCEIYTDVDGVYTADPRVVPKAQKIDVISNPAMLELAASGSKVLHPRGLEYASRFGVPLHVRSSFSRAGGTLVMPVQDHGPGRDHKPTWDHKPDWDRVPVVEQPVVSAVECDSSMAMLTAVGVANVAGKSAEIFRILADEHAYVSMVVQNASSGNAGGSDISLALARRDAHRVRSALSASQVAIGFRGLHYDDEVGKLSLIGLGMRTDAQVFSRLFKALSDAGVNIELISTSDMCIDVTMRAAVLEDARRAVRSAFGLEYAGEEAVTAT</sequence>
<evidence type="ECO:0000256" key="13">
    <source>
        <dbReference type="ARBA" id="ARBA00022915"/>
    </source>
</evidence>
<dbReference type="NCBIfam" id="NF005154">
    <property type="entry name" value="PRK06635.1-2"/>
    <property type="match status" value="1"/>
</dbReference>